<accession>A0A9X4N0X4</accession>
<evidence type="ECO:0000313" key="9">
    <source>
        <dbReference type="Proteomes" id="UP001152599"/>
    </source>
</evidence>
<evidence type="ECO:0000256" key="2">
    <source>
        <dbReference type="ARBA" id="ARBA00005893"/>
    </source>
</evidence>
<dbReference type="FunFam" id="3.40.50.1000:FF:000029">
    <property type="entry name" value="3-deoxy-D-manno-octulosonate 8-phosphate phosphatase KdsC"/>
    <property type="match status" value="1"/>
</dbReference>
<feature type="binding site" evidence="7">
    <location>
        <position position="16"/>
    </location>
    <ligand>
        <name>Mg(2+)</name>
        <dbReference type="ChEBI" id="CHEBI:18420"/>
    </ligand>
</feature>
<dbReference type="InterPro" id="IPR036412">
    <property type="entry name" value="HAD-like_sf"/>
</dbReference>
<gene>
    <name evidence="8" type="ORF">NMK71_10290</name>
</gene>
<organism evidence="8 9">
    <name type="scientific">Profundicola chukchiensis</name>
    <dbReference type="NCBI Taxonomy" id="2961959"/>
    <lineage>
        <taxon>Bacteria</taxon>
        <taxon>Pseudomonadati</taxon>
        <taxon>Bacteroidota</taxon>
        <taxon>Flavobacteriia</taxon>
        <taxon>Flavobacteriales</taxon>
        <taxon>Weeksellaceae</taxon>
        <taxon>Profundicola</taxon>
    </lineage>
</organism>
<evidence type="ECO:0000256" key="3">
    <source>
        <dbReference type="ARBA" id="ARBA00011881"/>
    </source>
</evidence>
<dbReference type="NCBIfam" id="TIGR01670">
    <property type="entry name" value="KdsC-phosphatas"/>
    <property type="match status" value="1"/>
</dbReference>
<evidence type="ECO:0000256" key="5">
    <source>
        <dbReference type="ARBA" id="ARBA00022801"/>
    </source>
</evidence>
<comment type="caution">
    <text evidence="8">The sequence shown here is derived from an EMBL/GenBank/DDBJ whole genome shotgun (WGS) entry which is preliminary data.</text>
</comment>
<comment type="cofactor">
    <cofactor evidence="1 7">
        <name>Mg(2+)</name>
        <dbReference type="ChEBI" id="CHEBI:18420"/>
    </cofactor>
</comment>
<feature type="binding site" evidence="7">
    <location>
        <position position="109"/>
    </location>
    <ligand>
        <name>Mg(2+)</name>
        <dbReference type="ChEBI" id="CHEBI:18420"/>
    </ligand>
</feature>
<protein>
    <submittedName>
        <fullName evidence="8">HAD-IIIA family hydrolase</fullName>
    </submittedName>
</protein>
<evidence type="ECO:0000256" key="4">
    <source>
        <dbReference type="ARBA" id="ARBA00022723"/>
    </source>
</evidence>
<dbReference type="EMBL" id="JANCMU010000007">
    <property type="protein sequence ID" value="MDG4946805.1"/>
    <property type="molecule type" value="Genomic_DNA"/>
</dbReference>
<keyword evidence="6 7" id="KW-0460">Magnesium</keyword>
<dbReference type="AlphaFoldDB" id="A0A9X4N0X4"/>
<dbReference type="SFLD" id="SFLDG01138">
    <property type="entry name" value="C1.6.2:_Deoxy-d-mannose-octulo"/>
    <property type="match status" value="1"/>
</dbReference>
<dbReference type="Gene3D" id="3.40.50.1000">
    <property type="entry name" value="HAD superfamily/HAD-like"/>
    <property type="match status" value="1"/>
</dbReference>
<evidence type="ECO:0000256" key="1">
    <source>
        <dbReference type="ARBA" id="ARBA00001946"/>
    </source>
</evidence>
<reference evidence="8" key="1">
    <citation type="submission" date="2022-07" db="EMBL/GenBank/DDBJ databases">
        <title>Description and genome-wide analysis of Profundicola chukchiensis gen. nov., sp. nov., marine bacteria isolated from bottom sediments of the Chukchi Sea.</title>
        <authorList>
            <person name="Romanenko L."/>
            <person name="Otstavnykh N."/>
            <person name="Kurilenko V."/>
            <person name="Eremeev V."/>
            <person name="Velansky P."/>
            <person name="Mikhailov V."/>
            <person name="Isaeva M."/>
        </authorList>
    </citation>
    <scope>NUCLEOTIDE SEQUENCE</scope>
    <source>
        <strain evidence="8">KMM 9713</strain>
    </source>
</reference>
<sequence>MNYKSKLNDIKAVVLDVDGVLTDGSLVLMPDGSMTRTMNTRDGYAMQLAVKQGFPICVITGGNDAAVKQRMNYLGITDVYMASRHKIDDFNDFLDKYGFSADEVAFMGDDMPDYEVMQMVGLPCCPKDAAPEIRKISLYISQKEGGKGCVRDILEQLLKVNGKWTEDTGVTST</sequence>
<dbReference type="Proteomes" id="UP001152599">
    <property type="component" value="Unassembled WGS sequence"/>
</dbReference>
<comment type="subunit">
    <text evidence="3">Homotetramer.</text>
</comment>
<dbReference type="RefSeq" id="WP_304417763.1">
    <property type="nucleotide sequence ID" value="NZ_JANAIE010000008.1"/>
</dbReference>
<dbReference type="PIRSF" id="PIRSF006118">
    <property type="entry name" value="KDO8-P_Ptase"/>
    <property type="match status" value="1"/>
</dbReference>
<dbReference type="InterPro" id="IPR010023">
    <property type="entry name" value="KdsC_fam"/>
</dbReference>
<proteinExistence type="inferred from homology"/>
<dbReference type="SFLD" id="SFLDS00003">
    <property type="entry name" value="Haloacid_Dehalogenase"/>
    <property type="match status" value="1"/>
</dbReference>
<name>A0A9X4N0X4_9FLAO</name>
<dbReference type="SUPFAM" id="SSF56784">
    <property type="entry name" value="HAD-like"/>
    <property type="match status" value="1"/>
</dbReference>
<keyword evidence="9" id="KW-1185">Reference proteome</keyword>
<dbReference type="GO" id="GO:0046872">
    <property type="term" value="F:metal ion binding"/>
    <property type="evidence" value="ECO:0007669"/>
    <property type="project" value="UniProtKB-KW"/>
</dbReference>
<dbReference type="SFLD" id="SFLDG01136">
    <property type="entry name" value="C1.6:_Phosphoserine_Phosphatas"/>
    <property type="match status" value="1"/>
</dbReference>
<evidence type="ECO:0000256" key="6">
    <source>
        <dbReference type="ARBA" id="ARBA00022842"/>
    </source>
</evidence>
<keyword evidence="5 8" id="KW-0378">Hydrolase</keyword>
<comment type="similarity">
    <text evidence="2">Belongs to the KdsC family.</text>
</comment>
<dbReference type="CDD" id="cd01630">
    <property type="entry name" value="HAD_KDO-like"/>
    <property type="match status" value="1"/>
</dbReference>
<dbReference type="PANTHER" id="PTHR21485:SF3">
    <property type="entry name" value="N-ACYLNEURAMINATE CYTIDYLYLTRANSFERASE"/>
    <property type="match status" value="1"/>
</dbReference>
<dbReference type="InterPro" id="IPR050793">
    <property type="entry name" value="CMP-NeuNAc_synthase"/>
</dbReference>
<feature type="binding site" evidence="7">
    <location>
        <position position="18"/>
    </location>
    <ligand>
        <name>substrate</name>
    </ligand>
</feature>
<dbReference type="PANTHER" id="PTHR21485">
    <property type="entry name" value="HAD SUPERFAMILY MEMBERS CMAS AND KDSC"/>
    <property type="match status" value="1"/>
</dbReference>
<dbReference type="GO" id="GO:0016788">
    <property type="term" value="F:hydrolase activity, acting on ester bonds"/>
    <property type="evidence" value="ECO:0007669"/>
    <property type="project" value="InterPro"/>
</dbReference>
<dbReference type="InterPro" id="IPR023214">
    <property type="entry name" value="HAD_sf"/>
</dbReference>
<evidence type="ECO:0000256" key="7">
    <source>
        <dbReference type="PIRSR" id="PIRSR006118-2"/>
    </source>
</evidence>
<keyword evidence="4 7" id="KW-0479">Metal-binding</keyword>
<evidence type="ECO:0000313" key="8">
    <source>
        <dbReference type="EMBL" id="MDG4946805.1"/>
    </source>
</evidence>
<dbReference type="GO" id="GO:0008781">
    <property type="term" value="F:N-acylneuraminate cytidylyltransferase activity"/>
    <property type="evidence" value="ECO:0007669"/>
    <property type="project" value="TreeGrafter"/>
</dbReference>
<dbReference type="Pfam" id="PF08282">
    <property type="entry name" value="Hydrolase_3"/>
    <property type="match status" value="1"/>
</dbReference>